<evidence type="ECO:0000256" key="1">
    <source>
        <dbReference type="SAM" id="MobiDB-lite"/>
    </source>
</evidence>
<name>A0A0G0K4Z6_9BACT</name>
<proteinExistence type="predicted"/>
<feature type="region of interest" description="Disordered" evidence="1">
    <location>
        <begin position="727"/>
        <end position="750"/>
    </location>
</feature>
<gene>
    <name evidence="3" type="ORF">US50_C0007G0009</name>
</gene>
<feature type="domain" description="Fibronectin type-III" evidence="2">
    <location>
        <begin position="161"/>
        <end position="251"/>
    </location>
</feature>
<dbReference type="InterPro" id="IPR003961">
    <property type="entry name" value="FN3_dom"/>
</dbReference>
<organism evidence="3 4">
    <name type="scientific">Candidatus Nomurabacteria bacterium GW2011_GWB1_37_5</name>
    <dbReference type="NCBI Taxonomy" id="1618742"/>
    <lineage>
        <taxon>Bacteria</taxon>
        <taxon>Candidatus Nomuraibacteriota</taxon>
    </lineage>
</organism>
<evidence type="ECO:0000259" key="2">
    <source>
        <dbReference type="PROSITE" id="PS50853"/>
    </source>
</evidence>
<evidence type="ECO:0000313" key="3">
    <source>
        <dbReference type="EMBL" id="KKQ35701.1"/>
    </source>
</evidence>
<sequence length="1032" mass="110754">MKVRYNIHTQMKNYFRQKLIASFLVVLFILPSFLVLPINTHAQQATLDVNTLDATINQAGTLATLKGTIDATSSFSTTGASGNSVMAKFKYGPSNTWPNSGTNTTSEYNVTASVGSGTLYNFSDTISVTPGTYTYQLIIDYDIDGDTGTKIANIKNFLTTPPITFSVSNLTPTSFTVTASGGTSGTDVDIKVSKTNYSKTESKTFGSDNKATATFPDLTSSTTYTISIIMGGVTKTSDLTTTPGEEQVPGTGATLSYSNVTQNAVILSLLGGTGLTSVTFNVYDSSSLTTPKKFESVTVTGGTAQVTIAGLSPGTNYNAQISYCLPGETCPPGTTNVTNTVFFTTEVGEPTILISYSTNLLAASASVFDFSATSSINFNLQKKDEDVDLYLDIPSVPDQTTTANSNGNAEMNFTALEPDANYKITACVGTTCVDGEFTAETNEETEPFNSDATAILNKRTEGGPMKDKIASDESCKKTDVGNKIALFFLDAFTSDKKARQTLIEMNTELSSMQTKYDLIRNNLRKMSIVGDVVSSLLPRKISEIGSSDANSAQNGINNLGNTLKNWILKEASESASGIGSMISGVVGGDYDVVVYEAKILAMKKLSEFRREVKAVVKHNDDMFVSSKEIGERLLLLQTLQTGTQDPKIQTEAGQTTTQAAYAYALTKGIAEGLKQLDEIAVSGIKSLFDTLEDSAGSASSNVPISAAMLKAQNNNKDDIADVMSGIESKETQDTTSQAEKTKKETETSNEKERCLDTLAFNLSRDLLKTTTKATIKWINSGLSGKSNYTDSNSFFRDIYKHEVSNLVNELTLADEKSHPYAKIAAKKIAAPKKSFSDKTRNTLDKSVPTGNAQDFSNGSVFTWEAWEAASEPQNNPLGYERMVAKELANRTQGVDPKEKSAYQRLDEEQKSSGGFFPHKICLKPDSLKGKDLSQINPPSNCSLWETVTPGPAIAAQLNQALTSPSQQLQLVDEWGEFADAGINSLFAGLQSNKGAKSLSAPAQDGGLAIDECTDGKDNDKDTKIDALDPDCI</sequence>
<dbReference type="AlphaFoldDB" id="A0A0G0K4Z6"/>
<feature type="compositionally biased region" description="Basic and acidic residues" evidence="1">
    <location>
        <begin position="739"/>
        <end position="750"/>
    </location>
</feature>
<dbReference type="PROSITE" id="PS50853">
    <property type="entry name" value="FN3"/>
    <property type="match status" value="1"/>
</dbReference>
<accession>A0A0G0K4Z6</accession>
<dbReference type="CDD" id="cd00063">
    <property type="entry name" value="FN3"/>
    <property type="match status" value="1"/>
</dbReference>
<comment type="caution">
    <text evidence="3">The sequence shown here is derived from an EMBL/GenBank/DDBJ whole genome shotgun (WGS) entry which is preliminary data.</text>
</comment>
<feature type="region of interest" description="Disordered" evidence="1">
    <location>
        <begin position="995"/>
        <end position="1032"/>
    </location>
</feature>
<dbReference type="Proteomes" id="UP000033876">
    <property type="component" value="Unassembled WGS sequence"/>
</dbReference>
<protein>
    <recommendedName>
        <fullName evidence="2">Fibronectin type-III domain-containing protein</fullName>
    </recommendedName>
</protein>
<reference evidence="3 4" key="1">
    <citation type="journal article" date="2015" name="Nature">
        <title>rRNA introns, odd ribosomes, and small enigmatic genomes across a large radiation of phyla.</title>
        <authorList>
            <person name="Brown C.T."/>
            <person name="Hug L.A."/>
            <person name="Thomas B.C."/>
            <person name="Sharon I."/>
            <person name="Castelle C.J."/>
            <person name="Singh A."/>
            <person name="Wilkins M.J."/>
            <person name="Williams K.H."/>
            <person name="Banfield J.F."/>
        </authorList>
    </citation>
    <scope>NUCLEOTIDE SEQUENCE [LARGE SCALE GENOMIC DNA]</scope>
</reference>
<evidence type="ECO:0000313" key="4">
    <source>
        <dbReference type="Proteomes" id="UP000033876"/>
    </source>
</evidence>
<dbReference type="SMART" id="SM00060">
    <property type="entry name" value="FN3"/>
    <property type="match status" value="2"/>
</dbReference>
<feature type="compositionally biased region" description="Basic and acidic residues" evidence="1">
    <location>
        <begin position="1013"/>
        <end position="1026"/>
    </location>
</feature>
<dbReference type="EMBL" id="LBTF01000007">
    <property type="protein sequence ID" value="KKQ35701.1"/>
    <property type="molecule type" value="Genomic_DNA"/>
</dbReference>